<keyword evidence="2" id="KW-0677">Repeat</keyword>
<dbReference type="FunFam" id="2.60.40.10:FF:000032">
    <property type="entry name" value="palladin isoform X1"/>
    <property type="match status" value="1"/>
</dbReference>
<evidence type="ECO:0000313" key="9">
    <source>
        <dbReference type="EMBL" id="GAU98747.1"/>
    </source>
</evidence>
<dbReference type="InterPro" id="IPR051170">
    <property type="entry name" value="Neural/epithelial_adhesion"/>
</dbReference>
<comment type="caution">
    <text evidence="9">The sequence shown here is derived from an EMBL/GenBank/DDBJ whole genome shotgun (WGS) entry which is preliminary data.</text>
</comment>
<reference evidence="9 10" key="1">
    <citation type="journal article" date="2016" name="Nat. Commun.">
        <title>Extremotolerant tardigrade genome and improved radiotolerance of human cultured cells by tardigrade-unique protein.</title>
        <authorList>
            <person name="Hashimoto T."/>
            <person name="Horikawa D.D."/>
            <person name="Saito Y."/>
            <person name="Kuwahara H."/>
            <person name="Kozuka-Hata H."/>
            <person name="Shin-I T."/>
            <person name="Minakuchi Y."/>
            <person name="Ohishi K."/>
            <person name="Motoyama A."/>
            <person name="Aizu T."/>
            <person name="Enomoto A."/>
            <person name="Kondo K."/>
            <person name="Tanaka S."/>
            <person name="Hara Y."/>
            <person name="Koshikawa S."/>
            <person name="Sagara H."/>
            <person name="Miura T."/>
            <person name="Yokobori S."/>
            <person name="Miyagawa K."/>
            <person name="Suzuki Y."/>
            <person name="Kubo T."/>
            <person name="Oyama M."/>
            <person name="Kohara Y."/>
            <person name="Fujiyama A."/>
            <person name="Arakawa K."/>
            <person name="Katayama T."/>
            <person name="Toyoda A."/>
            <person name="Kunieda T."/>
        </authorList>
    </citation>
    <scope>NUCLEOTIDE SEQUENCE [LARGE SCALE GENOMIC DNA]</scope>
    <source>
        <strain evidence="9 10">YOKOZUNA-1</strain>
    </source>
</reference>
<dbReference type="SMART" id="SM00408">
    <property type="entry name" value="IGc2"/>
    <property type="match status" value="2"/>
</dbReference>
<dbReference type="InterPro" id="IPR013783">
    <property type="entry name" value="Ig-like_fold"/>
</dbReference>
<organism evidence="9 10">
    <name type="scientific">Ramazzottius varieornatus</name>
    <name type="common">Water bear</name>
    <name type="synonym">Tardigrade</name>
    <dbReference type="NCBI Taxonomy" id="947166"/>
    <lineage>
        <taxon>Eukaryota</taxon>
        <taxon>Metazoa</taxon>
        <taxon>Ecdysozoa</taxon>
        <taxon>Tardigrada</taxon>
        <taxon>Eutardigrada</taxon>
        <taxon>Parachela</taxon>
        <taxon>Hypsibioidea</taxon>
        <taxon>Ramazzottiidae</taxon>
        <taxon>Ramazzottius</taxon>
    </lineage>
</organism>
<dbReference type="EMBL" id="BDGG01000005">
    <property type="protein sequence ID" value="GAU98747.1"/>
    <property type="molecule type" value="Genomic_DNA"/>
</dbReference>
<keyword evidence="10" id="KW-1185">Reference proteome</keyword>
<feature type="region of interest" description="Disordered" evidence="5">
    <location>
        <begin position="57"/>
        <end position="80"/>
    </location>
</feature>
<dbReference type="Gene3D" id="2.60.40.10">
    <property type="entry name" value="Immunoglobulins"/>
    <property type="match status" value="2"/>
</dbReference>
<evidence type="ECO:0000313" key="10">
    <source>
        <dbReference type="Proteomes" id="UP000186922"/>
    </source>
</evidence>
<feature type="compositionally biased region" description="Acidic residues" evidence="5">
    <location>
        <begin position="57"/>
        <end position="66"/>
    </location>
</feature>
<dbReference type="SMART" id="SM00409">
    <property type="entry name" value="IG"/>
    <property type="match status" value="3"/>
</dbReference>
<feature type="domain" description="Ig-like" evidence="8">
    <location>
        <begin position="70"/>
        <end position="166"/>
    </location>
</feature>
<dbReference type="InterPro" id="IPR013098">
    <property type="entry name" value="Ig_I-set"/>
</dbReference>
<dbReference type="Pfam" id="PF13927">
    <property type="entry name" value="Ig_3"/>
    <property type="match status" value="1"/>
</dbReference>
<dbReference type="AlphaFoldDB" id="A0A1D1VG58"/>
<accession>A0A1D1VG58</accession>
<proteinExistence type="predicted"/>
<evidence type="ECO:0000256" key="2">
    <source>
        <dbReference type="ARBA" id="ARBA00022737"/>
    </source>
</evidence>
<keyword evidence="6" id="KW-1133">Transmembrane helix</keyword>
<evidence type="ECO:0000259" key="8">
    <source>
        <dbReference type="PROSITE" id="PS50835"/>
    </source>
</evidence>
<evidence type="ECO:0000256" key="4">
    <source>
        <dbReference type="ARBA" id="ARBA00023319"/>
    </source>
</evidence>
<keyword evidence="4" id="KW-0393">Immunoglobulin domain</keyword>
<dbReference type="Proteomes" id="UP000186922">
    <property type="component" value="Unassembled WGS sequence"/>
</dbReference>
<dbReference type="InterPro" id="IPR036179">
    <property type="entry name" value="Ig-like_dom_sf"/>
</dbReference>
<evidence type="ECO:0000256" key="1">
    <source>
        <dbReference type="ARBA" id="ARBA00022729"/>
    </source>
</evidence>
<feature type="transmembrane region" description="Helical" evidence="6">
    <location>
        <begin position="435"/>
        <end position="458"/>
    </location>
</feature>
<dbReference type="Pfam" id="PF07679">
    <property type="entry name" value="I-set"/>
    <property type="match status" value="1"/>
</dbReference>
<sequence length="597" mass="66342">MDATRIRMLLFALLCVISLADSQKRRKVEKSKARKKTVSEAYCRDGELYSTESFASFDEEPLDSAELESPKSEKDRPPPSHIMVLKGFKRLRIDCPLKVGGNVDVSWKKDGLAFETEGPAKEDSRVRSIKESRKGSFYIRNVTEEDQALYECTAAFGHGPKHANVTLIVKGSDVCLLPEGERKAFLEYPQRARKGSVPSFKRPGSMLTTVREMLGGRIELKCKASGPPEVTYRWLKDGKDYFSRTISQERKSENFHRPRDTSPHFADHRVVISEITRDDAGNYTCIATNIFGSISYNFEVQVNDCIDIKPQIVKIDATLNKVMPGGNTTLSCLVKSCVPSHTVTGWHKAAIDDPNFEKKIDMLGCSRYESGDNWYRCIFDIANFNASHVGTYMCYTSIQGRDGSQLKDNEVITLAFDARLSLPDESSMERPKKGLIYVLGGTAAVVAIVLLLLCLCICRGCCCMSEKEDALATKTSSSTFRRPVAPDYVITGQQEGVGHYDYAVCARSASQPFSGPPSPKSFTSLSNNHNFVHESLLKSPDMRGKGEGSATEYEDVAEDLSVYCTQHPPSVVSSYAAGYYDPSARYVPYPTRLSTIN</sequence>
<evidence type="ECO:0000256" key="3">
    <source>
        <dbReference type="ARBA" id="ARBA00023157"/>
    </source>
</evidence>
<dbReference type="InterPro" id="IPR007110">
    <property type="entry name" value="Ig-like_dom"/>
</dbReference>
<name>A0A1D1VG58_RAMVA</name>
<keyword evidence="3" id="KW-1015">Disulfide bond</keyword>
<keyword evidence="1 7" id="KW-0732">Signal</keyword>
<keyword evidence="6" id="KW-0812">Transmembrane</keyword>
<protein>
    <recommendedName>
        <fullName evidence="8">Ig-like domain-containing protein</fullName>
    </recommendedName>
</protein>
<dbReference type="PANTHER" id="PTHR12231">
    <property type="entry name" value="CTX-RELATED TYPE I TRANSMEMBRANE PROTEIN"/>
    <property type="match status" value="1"/>
</dbReference>
<feature type="signal peptide" evidence="7">
    <location>
        <begin position="1"/>
        <end position="22"/>
    </location>
</feature>
<feature type="domain" description="Ig-like" evidence="8">
    <location>
        <begin position="310"/>
        <end position="413"/>
    </location>
</feature>
<evidence type="ECO:0000256" key="7">
    <source>
        <dbReference type="SAM" id="SignalP"/>
    </source>
</evidence>
<evidence type="ECO:0000256" key="6">
    <source>
        <dbReference type="SAM" id="Phobius"/>
    </source>
</evidence>
<dbReference type="GO" id="GO:0043005">
    <property type="term" value="C:neuron projection"/>
    <property type="evidence" value="ECO:0007669"/>
    <property type="project" value="TreeGrafter"/>
</dbReference>
<dbReference type="InterPro" id="IPR003599">
    <property type="entry name" value="Ig_sub"/>
</dbReference>
<keyword evidence="6" id="KW-0472">Membrane</keyword>
<dbReference type="SUPFAM" id="SSF48726">
    <property type="entry name" value="Immunoglobulin"/>
    <property type="match status" value="3"/>
</dbReference>
<dbReference type="OrthoDB" id="6084240at2759"/>
<dbReference type="PROSITE" id="PS50835">
    <property type="entry name" value="IG_LIKE"/>
    <property type="match status" value="3"/>
</dbReference>
<feature type="chain" id="PRO_5008898370" description="Ig-like domain-containing protein" evidence="7">
    <location>
        <begin position="23"/>
        <end position="597"/>
    </location>
</feature>
<dbReference type="PANTHER" id="PTHR12231:SF253">
    <property type="entry name" value="DPR-INTERACTING PROTEIN ETA, ISOFORM B-RELATED"/>
    <property type="match status" value="1"/>
</dbReference>
<dbReference type="InterPro" id="IPR003598">
    <property type="entry name" value="Ig_sub2"/>
</dbReference>
<feature type="domain" description="Ig-like" evidence="8">
    <location>
        <begin position="198"/>
        <end position="303"/>
    </location>
</feature>
<evidence type="ECO:0000256" key="5">
    <source>
        <dbReference type="SAM" id="MobiDB-lite"/>
    </source>
</evidence>
<feature type="compositionally biased region" description="Basic and acidic residues" evidence="5">
    <location>
        <begin position="68"/>
        <end position="78"/>
    </location>
</feature>
<dbReference type="STRING" id="947166.A0A1D1VG58"/>
<gene>
    <name evidence="9" type="primary">RvY_09855-1</name>
    <name evidence="9" type="synonym">RvY_09855.1</name>
    <name evidence="9" type="ORF">RvY_09855</name>
</gene>